<dbReference type="SMART" id="SM00304">
    <property type="entry name" value="HAMP"/>
    <property type="match status" value="1"/>
</dbReference>
<reference evidence="18 19" key="1">
    <citation type="journal article" date="2022" name="Environ. Microbiol. Rep.">
        <title>Eco-phylogenetic analyses reveal divergent evolution of vitamin B12 metabolism in the marine bacterial family 'Psychromonadaceae'.</title>
        <authorList>
            <person name="Jin X."/>
            <person name="Yang Y."/>
            <person name="Cao H."/>
            <person name="Gao B."/>
            <person name="Zhao Z."/>
        </authorList>
    </citation>
    <scope>NUCLEOTIDE SEQUENCE [LARGE SCALE GENOMIC DNA]</scope>
    <source>
        <strain evidence="18 19">MKS20</strain>
    </source>
</reference>
<sequence length="481" mass="54713">MKSDATKPRLANTLVVRLLATLLLVIISAQFLTALIWYRQGAAKENEGLISTVNSLALSAASTVAFFSSLPLEYRHLTLNQLRKMGGSRFFVSLNNHEIAIQALPDSQRKKMVLSEVRKVLNQELSTDQAITLEFTDRENLRVFNTEVRLDEVPQIWANYSLSLGELNPPILVMQIEISPTEWLYLAAILPAPFVLLDTPFMDTKQWFFMGLSSLLLVFFTWLVVRREIRPIAKLANAASAMTEQLDTPQLAEQGSEELITATRAFNKMSLRIKNYLRDRDMLFSAISHDLKTPIACLRLRTEMLPDEATRKKFENALNELDFMVKGALQCIRDTDLHEDIEPVDINHILQQSAELYGRYDKQVTIHGQVQQQYLGKPLALKRLLNNLVENGIKYGKRVEINITELQQQLHIDFRDYGDGIPVPQQQQVFEPYFRLSKQKQEGTGLGLTIARSIARSHGGDISLRNHHQQGLIVSLTLPEH</sequence>
<feature type="domain" description="HAMP" evidence="17">
    <location>
        <begin position="226"/>
        <end position="278"/>
    </location>
</feature>
<dbReference type="RefSeq" id="WP_232803968.1">
    <property type="nucleotide sequence ID" value="NZ_JAIMJA010000013.1"/>
</dbReference>
<keyword evidence="6" id="KW-0597">Phosphoprotein</keyword>
<dbReference type="PROSITE" id="PS50885">
    <property type="entry name" value="HAMP"/>
    <property type="match status" value="1"/>
</dbReference>
<evidence type="ECO:0000256" key="2">
    <source>
        <dbReference type="ARBA" id="ARBA00004429"/>
    </source>
</evidence>
<protein>
    <recommendedName>
        <fullName evidence="3">histidine kinase</fullName>
        <ecNumber evidence="3">2.7.13.3</ecNumber>
    </recommendedName>
</protein>
<evidence type="ECO:0000256" key="7">
    <source>
        <dbReference type="ARBA" id="ARBA00022679"/>
    </source>
</evidence>
<dbReference type="InterPro" id="IPR005467">
    <property type="entry name" value="His_kinase_dom"/>
</dbReference>
<feature type="transmembrane region" description="Helical" evidence="15">
    <location>
        <begin position="14"/>
        <end position="38"/>
    </location>
</feature>
<evidence type="ECO:0000256" key="1">
    <source>
        <dbReference type="ARBA" id="ARBA00000085"/>
    </source>
</evidence>
<feature type="transmembrane region" description="Helical" evidence="15">
    <location>
        <begin position="207"/>
        <end position="225"/>
    </location>
</feature>
<dbReference type="InterPro" id="IPR050980">
    <property type="entry name" value="2C_sensor_his_kinase"/>
</dbReference>
<feature type="domain" description="Histidine kinase" evidence="16">
    <location>
        <begin position="286"/>
        <end position="481"/>
    </location>
</feature>
<dbReference type="Gene3D" id="3.30.565.10">
    <property type="entry name" value="Histidine kinase-like ATPase, C-terminal domain"/>
    <property type="match status" value="1"/>
</dbReference>
<comment type="caution">
    <text evidence="18">The sequence shown here is derived from an EMBL/GenBank/DDBJ whole genome shotgun (WGS) entry which is preliminary data.</text>
</comment>
<evidence type="ECO:0000256" key="13">
    <source>
        <dbReference type="ARBA" id="ARBA00023012"/>
    </source>
</evidence>
<evidence type="ECO:0000256" key="15">
    <source>
        <dbReference type="SAM" id="Phobius"/>
    </source>
</evidence>
<evidence type="ECO:0000256" key="4">
    <source>
        <dbReference type="ARBA" id="ARBA00022475"/>
    </source>
</evidence>
<name>A0ABS8WEJ9_9GAMM</name>
<comment type="subcellular location">
    <subcellularLocation>
        <location evidence="2">Cell inner membrane</location>
        <topology evidence="2">Multi-pass membrane protein</topology>
    </subcellularLocation>
</comment>
<keyword evidence="5" id="KW-0997">Cell inner membrane</keyword>
<keyword evidence="9" id="KW-0547">Nucleotide-binding</keyword>
<keyword evidence="7" id="KW-0808">Transferase</keyword>
<evidence type="ECO:0000256" key="5">
    <source>
        <dbReference type="ARBA" id="ARBA00022519"/>
    </source>
</evidence>
<evidence type="ECO:0000256" key="8">
    <source>
        <dbReference type="ARBA" id="ARBA00022692"/>
    </source>
</evidence>
<dbReference type="PANTHER" id="PTHR44936">
    <property type="entry name" value="SENSOR PROTEIN CREC"/>
    <property type="match status" value="1"/>
</dbReference>
<dbReference type="Pfam" id="PF02518">
    <property type="entry name" value="HATPase_c"/>
    <property type="match status" value="1"/>
</dbReference>
<proteinExistence type="predicted"/>
<dbReference type="CDD" id="cd06225">
    <property type="entry name" value="HAMP"/>
    <property type="match status" value="1"/>
</dbReference>
<feature type="transmembrane region" description="Helical" evidence="15">
    <location>
        <begin position="50"/>
        <end position="74"/>
    </location>
</feature>
<keyword evidence="14 15" id="KW-0472">Membrane</keyword>
<evidence type="ECO:0000256" key="9">
    <source>
        <dbReference type="ARBA" id="ARBA00022741"/>
    </source>
</evidence>
<evidence type="ECO:0000256" key="11">
    <source>
        <dbReference type="ARBA" id="ARBA00022840"/>
    </source>
</evidence>
<keyword evidence="4" id="KW-1003">Cell membrane</keyword>
<dbReference type="CDD" id="cd00082">
    <property type="entry name" value="HisKA"/>
    <property type="match status" value="1"/>
</dbReference>
<dbReference type="PANTHER" id="PTHR44936:SF5">
    <property type="entry name" value="SENSOR HISTIDINE KINASE ENVZ"/>
    <property type="match status" value="1"/>
</dbReference>
<dbReference type="InterPro" id="IPR003594">
    <property type="entry name" value="HATPase_dom"/>
</dbReference>
<keyword evidence="8 15" id="KW-0812">Transmembrane</keyword>
<organism evidence="18 19">
    <name type="scientific">Motilimonas cestriensis</name>
    <dbReference type="NCBI Taxonomy" id="2742685"/>
    <lineage>
        <taxon>Bacteria</taxon>
        <taxon>Pseudomonadati</taxon>
        <taxon>Pseudomonadota</taxon>
        <taxon>Gammaproteobacteria</taxon>
        <taxon>Alteromonadales</taxon>
        <taxon>Alteromonadales genera incertae sedis</taxon>
        <taxon>Motilimonas</taxon>
    </lineage>
</organism>
<evidence type="ECO:0000256" key="6">
    <source>
        <dbReference type="ARBA" id="ARBA00022553"/>
    </source>
</evidence>
<dbReference type="CDD" id="cd00075">
    <property type="entry name" value="HATPase"/>
    <property type="match status" value="1"/>
</dbReference>
<dbReference type="InterPro" id="IPR036097">
    <property type="entry name" value="HisK_dim/P_sf"/>
</dbReference>
<dbReference type="SUPFAM" id="SSF55874">
    <property type="entry name" value="ATPase domain of HSP90 chaperone/DNA topoisomerase II/histidine kinase"/>
    <property type="match status" value="1"/>
</dbReference>
<keyword evidence="13" id="KW-0902">Two-component regulatory system</keyword>
<dbReference type="SMART" id="SM00387">
    <property type="entry name" value="HATPase_c"/>
    <property type="match status" value="1"/>
</dbReference>
<evidence type="ECO:0000256" key="12">
    <source>
        <dbReference type="ARBA" id="ARBA00022989"/>
    </source>
</evidence>
<dbReference type="PROSITE" id="PS50109">
    <property type="entry name" value="HIS_KIN"/>
    <property type="match status" value="1"/>
</dbReference>
<dbReference type="GO" id="GO:0016301">
    <property type="term" value="F:kinase activity"/>
    <property type="evidence" value="ECO:0007669"/>
    <property type="project" value="UniProtKB-KW"/>
</dbReference>
<evidence type="ECO:0000313" key="18">
    <source>
        <dbReference type="EMBL" id="MCE2595775.1"/>
    </source>
</evidence>
<dbReference type="EMBL" id="JAIMJA010000013">
    <property type="protein sequence ID" value="MCE2595775.1"/>
    <property type="molecule type" value="Genomic_DNA"/>
</dbReference>
<dbReference type="Gene3D" id="1.10.287.130">
    <property type="match status" value="1"/>
</dbReference>
<dbReference type="InterPro" id="IPR003661">
    <property type="entry name" value="HisK_dim/P_dom"/>
</dbReference>
<evidence type="ECO:0000256" key="14">
    <source>
        <dbReference type="ARBA" id="ARBA00023136"/>
    </source>
</evidence>
<gene>
    <name evidence="18" type="ORF">K6Y31_13265</name>
</gene>
<dbReference type="PRINTS" id="PR00344">
    <property type="entry name" value="BCTRLSENSOR"/>
</dbReference>
<comment type="catalytic activity">
    <reaction evidence="1">
        <text>ATP + protein L-histidine = ADP + protein N-phospho-L-histidine.</text>
        <dbReference type="EC" id="2.7.13.3"/>
    </reaction>
</comment>
<keyword evidence="10 18" id="KW-0418">Kinase</keyword>
<dbReference type="InterPro" id="IPR004358">
    <property type="entry name" value="Sig_transdc_His_kin-like_C"/>
</dbReference>
<dbReference type="SUPFAM" id="SSF47384">
    <property type="entry name" value="Homodimeric domain of signal transducing histidine kinase"/>
    <property type="match status" value="1"/>
</dbReference>
<evidence type="ECO:0000313" key="19">
    <source>
        <dbReference type="Proteomes" id="UP001201273"/>
    </source>
</evidence>
<feature type="transmembrane region" description="Helical" evidence="15">
    <location>
        <begin position="183"/>
        <end position="201"/>
    </location>
</feature>
<evidence type="ECO:0000256" key="10">
    <source>
        <dbReference type="ARBA" id="ARBA00022777"/>
    </source>
</evidence>
<dbReference type="InterPro" id="IPR036890">
    <property type="entry name" value="HATPase_C_sf"/>
</dbReference>
<keyword evidence="19" id="KW-1185">Reference proteome</keyword>
<dbReference type="Proteomes" id="UP001201273">
    <property type="component" value="Unassembled WGS sequence"/>
</dbReference>
<evidence type="ECO:0000259" key="16">
    <source>
        <dbReference type="PROSITE" id="PS50109"/>
    </source>
</evidence>
<dbReference type="InterPro" id="IPR003660">
    <property type="entry name" value="HAMP_dom"/>
</dbReference>
<keyword evidence="12 15" id="KW-1133">Transmembrane helix</keyword>
<keyword evidence="11" id="KW-0067">ATP-binding</keyword>
<evidence type="ECO:0000259" key="17">
    <source>
        <dbReference type="PROSITE" id="PS50885"/>
    </source>
</evidence>
<evidence type="ECO:0000256" key="3">
    <source>
        <dbReference type="ARBA" id="ARBA00012438"/>
    </source>
</evidence>
<accession>A0ABS8WEJ9</accession>
<dbReference type="EC" id="2.7.13.3" evidence="3"/>